<reference evidence="2 3" key="1">
    <citation type="journal article" date="2016" name="Genome Biol. Evol.">
        <title>Divergent and convergent evolution of fungal pathogenicity.</title>
        <authorList>
            <person name="Shang Y."/>
            <person name="Xiao G."/>
            <person name="Zheng P."/>
            <person name="Cen K."/>
            <person name="Zhan S."/>
            <person name="Wang C."/>
        </authorList>
    </citation>
    <scope>NUCLEOTIDE SEQUENCE [LARGE SCALE GENOMIC DNA]</scope>
    <source>
        <strain evidence="2 3">RCEF 264</strain>
    </source>
</reference>
<protein>
    <submittedName>
        <fullName evidence="2">Sh3 domain containing protein</fullName>
    </submittedName>
</protein>
<feature type="region of interest" description="Disordered" evidence="1">
    <location>
        <begin position="179"/>
        <end position="206"/>
    </location>
</feature>
<feature type="region of interest" description="Disordered" evidence="1">
    <location>
        <begin position="382"/>
        <end position="481"/>
    </location>
</feature>
<feature type="compositionally biased region" description="Polar residues" evidence="1">
    <location>
        <begin position="471"/>
        <end position="481"/>
    </location>
</feature>
<comment type="caution">
    <text evidence="2">The sequence shown here is derived from an EMBL/GenBank/DDBJ whole genome shotgun (WGS) entry which is preliminary data.</text>
</comment>
<feature type="compositionally biased region" description="Low complexity" evidence="1">
    <location>
        <begin position="179"/>
        <end position="198"/>
    </location>
</feature>
<dbReference type="STRING" id="1081102.A0A168A8U0"/>
<dbReference type="AlphaFoldDB" id="A0A168A8U0"/>
<feature type="region of interest" description="Disordered" evidence="1">
    <location>
        <begin position="923"/>
        <end position="968"/>
    </location>
</feature>
<feature type="compositionally biased region" description="Polar residues" evidence="1">
    <location>
        <begin position="440"/>
        <end position="449"/>
    </location>
</feature>
<feature type="compositionally biased region" description="Polar residues" evidence="1">
    <location>
        <begin position="318"/>
        <end position="329"/>
    </location>
</feature>
<evidence type="ECO:0000256" key="1">
    <source>
        <dbReference type="SAM" id="MobiDB-lite"/>
    </source>
</evidence>
<keyword evidence="3" id="KW-1185">Reference proteome</keyword>
<feature type="region of interest" description="Disordered" evidence="1">
    <location>
        <begin position="317"/>
        <end position="336"/>
    </location>
</feature>
<feature type="compositionally biased region" description="Pro residues" evidence="1">
    <location>
        <begin position="137"/>
        <end position="150"/>
    </location>
</feature>
<organism evidence="2 3">
    <name type="scientific">Niveomyces insectorum RCEF 264</name>
    <dbReference type="NCBI Taxonomy" id="1081102"/>
    <lineage>
        <taxon>Eukaryota</taxon>
        <taxon>Fungi</taxon>
        <taxon>Dikarya</taxon>
        <taxon>Ascomycota</taxon>
        <taxon>Pezizomycotina</taxon>
        <taxon>Sordariomycetes</taxon>
        <taxon>Hypocreomycetidae</taxon>
        <taxon>Hypocreales</taxon>
        <taxon>Cordycipitaceae</taxon>
        <taxon>Niveomyces</taxon>
    </lineage>
</organism>
<feature type="compositionally biased region" description="Low complexity" evidence="1">
    <location>
        <begin position="450"/>
        <end position="467"/>
    </location>
</feature>
<dbReference type="Proteomes" id="UP000076874">
    <property type="component" value="Unassembled WGS sequence"/>
</dbReference>
<dbReference type="SUPFAM" id="SSF50044">
    <property type="entry name" value="SH3-domain"/>
    <property type="match status" value="1"/>
</dbReference>
<accession>A0A168A8U0</accession>
<dbReference type="InterPro" id="IPR036028">
    <property type="entry name" value="SH3-like_dom_sf"/>
</dbReference>
<feature type="region of interest" description="Disordered" evidence="1">
    <location>
        <begin position="241"/>
        <end position="303"/>
    </location>
</feature>
<feature type="region of interest" description="Disordered" evidence="1">
    <location>
        <begin position="130"/>
        <end position="166"/>
    </location>
</feature>
<feature type="compositionally biased region" description="Low complexity" evidence="1">
    <location>
        <begin position="151"/>
        <end position="166"/>
    </location>
</feature>
<dbReference type="OrthoDB" id="5243589at2759"/>
<proteinExistence type="predicted"/>
<feature type="compositionally biased region" description="Low complexity" evidence="1">
    <location>
        <begin position="946"/>
        <end position="968"/>
    </location>
</feature>
<feature type="compositionally biased region" description="Polar residues" evidence="1">
    <location>
        <begin position="249"/>
        <end position="272"/>
    </location>
</feature>
<gene>
    <name evidence="2" type="ORF">SPI_00601</name>
</gene>
<dbReference type="EMBL" id="AZHD01000001">
    <property type="protein sequence ID" value="OAA68406.1"/>
    <property type="molecule type" value="Genomic_DNA"/>
</dbReference>
<evidence type="ECO:0000313" key="2">
    <source>
        <dbReference type="EMBL" id="OAA68406.1"/>
    </source>
</evidence>
<sequence>MDEEVDFLLLGPFSDIVEKAQTAAEAAEHADDAAMLKAAQGLAKEGERARKAIEPVVRRQLTLYGVNFVAALKDHDGIAEHIDALNELVYVFDDFTEVETFDAEKFMDLGKRAQQAALRITPMLKRMKLEVPASQPTSPPPAPPAPPAPPLTVSTPSTPSLSPVSPVVTPGFARVNSVTGRRSIASTSGGSATGSPRPDTAKPFVPPRIQESDTVVHGDDPGVVAQLVPSENEPIMGIQGGPDLGWNGGVQSPTAASVRSESRLSMCSTSLAASAPEPPPPEPTTNPWQIGVPSPMLDENSGANSIHDGVVLVRRPRVSSQHLESSAPSSAPMDPGTAQTFVSANFAAASASSSASVSGLSQSVPRRLDDGVDAWQRQLQEEERRLSGSTSVPPPPPYSVGFERPSSAAAAPPPISPVWPLQPQQPQQQPALHGPGYAPSSVSPRQSRMSTATTTTTASTSTVSSAANGSVFGSDQHANNSGGQLLEAAHQSIEPSPSLAYDPILPRNESAPRTPVAPFPPENAPNPAAAFVVQQPHAAEQPGLEPVQHVVNIDSGLIPVRRPSAFSSIEAPAERIIHPRSADCNIGPGSSFHLLKGFCEGAREVQRGGAGVRQIKKLSYSGAGAYAAKCKYCFYELQWAEVEKDRQNQPSANYRMHGIGFRLRFLSKSHLPAKQVDDPLYACLFCLQEGRTLEESDATVFFTQNQLFAHLARHPRPLPEVPGVTVIDGSERPPEIRHNYDLHFTMPPANSEMEGIRRELLQLPTATAVETFRKSHGALRRPFDGAPPIQFPAGSKIIGIEFPAKYKGEWAVGWFDNVRGPFPVEHVRLDTPPRNEIRTQGTSALRATARWKWASGSAYRNTEWLRLDKNETVSNIVWSHPEHWCWAGTNSRGKWGYFPQSHIEPNSLKESQVGSDAASIASYDRAGSSNNGGGGGFLSRLRSHNNHSNSSALRRPISIMSTSTSSSR</sequence>
<evidence type="ECO:0000313" key="3">
    <source>
        <dbReference type="Proteomes" id="UP000076874"/>
    </source>
</evidence>
<name>A0A168A8U0_9HYPO</name>